<dbReference type="InterPro" id="IPR012944">
    <property type="entry name" value="SusD_RagB_dom"/>
</dbReference>
<comment type="similarity">
    <text evidence="2">Belongs to the SusD family.</text>
</comment>
<keyword evidence="4" id="KW-0472">Membrane</keyword>
<evidence type="ECO:0000313" key="9">
    <source>
        <dbReference type="Proteomes" id="UP000031408"/>
    </source>
</evidence>
<dbReference type="STRING" id="1349421.OI18_13735"/>
<dbReference type="Proteomes" id="UP000031408">
    <property type="component" value="Unassembled WGS sequence"/>
</dbReference>
<comment type="caution">
    <text evidence="8">The sequence shown here is derived from an EMBL/GenBank/DDBJ whole genome shotgun (WGS) entry which is preliminary data.</text>
</comment>
<accession>A0A0C1L253</accession>
<gene>
    <name evidence="8" type="ORF">OI18_13735</name>
</gene>
<dbReference type="Gene3D" id="1.25.40.390">
    <property type="match status" value="1"/>
</dbReference>
<sequence length="568" mass="63706">MTKLLSTIQKTVILAGIVMAAQGCKIDIEPTDRYTEEAVWSNPANMELYINGMYNEFRTFQFGQFPIGYDNATDALTDIMKYTSTVAGNGTVNILATDASRVNAAGPMLNYWQAGYARIRRINEFLDGLAKYGKVDAVAKTQYEAEARFIRGYVYFWLVKLHGSVVLMENLDQYSNKNNPRASEEDCWKFVAADFQFAADNLPKEWDAAHTGRATKGAALGMLSRTWLYAASIAEYDKKQFNQDPLTGVSAGSATTYYQNAATAAEQVIALANEGYYALEANFANIFTNKSTREAIFKLDFVAPQITHQYDFGFTPPGDAPGQPMVYGVPTAELVDEFEMKDGTAFSWSNGTMAANPYTDREPRFYATILYNGASWKGRTINTQPTNSVEGLVEYGSTPEPRKTVTGYYTRKMLNPLVNDFMVYKSTQSWIELRYAEILLIHAEAKAKLNDLGAAATSLNMVRDRVGLPDVNPANATQMMNAIEHERIVELAFEGHRYWDLRRWRKAHTVLNDVRFTGHKVTPAGSGFNYEVISADNLDRKFTPALYYMPIYVSELQNNTALTQIQGW</sequence>
<dbReference type="GO" id="GO:0009279">
    <property type="term" value="C:cell outer membrane"/>
    <property type="evidence" value="ECO:0007669"/>
    <property type="project" value="UniProtKB-SubCell"/>
</dbReference>
<dbReference type="InterPro" id="IPR011990">
    <property type="entry name" value="TPR-like_helical_dom_sf"/>
</dbReference>
<protein>
    <recommendedName>
        <fullName evidence="10">Carbohydrate-binding protein SusD</fullName>
    </recommendedName>
</protein>
<keyword evidence="5" id="KW-0998">Cell outer membrane</keyword>
<evidence type="ECO:0000256" key="1">
    <source>
        <dbReference type="ARBA" id="ARBA00004442"/>
    </source>
</evidence>
<feature type="domain" description="RagB/SusD" evidence="6">
    <location>
        <begin position="318"/>
        <end position="568"/>
    </location>
</feature>
<evidence type="ECO:0000259" key="7">
    <source>
        <dbReference type="Pfam" id="PF14322"/>
    </source>
</evidence>
<dbReference type="InterPro" id="IPR033985">
    <property type="entry name" value="SusD-like_N"/>
</dbReference>
<keyword evidence="3" id="KW-0732">Signal</keyword>
<keyword evidence="9" id="KW-1185">Reference proteome</keyword>
<reference evidence="8 9" key="1">
    <citation type="submission" date="2014-11" db="EMBL/GenBank/DDBJ databases">
        <title>Genome sequence of Flavihumibacter solisilvae 3-3.</title>
        <authorList>
            <person name="Zhou G."/>
            <person name="Li M."/>
            <person name="Wang G."/>
        </authorList>
    </citation>
    <scope>NUCLEOTIDE SEQUENCE [LARGE SCALE GENOMIC DNA]</scope>
    <source>
        <strain evidence="8 9">3-3</strain>
    </source>
</reference>
<evidence type="ECO:0008006" key="10">
    <source>
        <dbReference type="Google" id="ProtNLM"/>
    </source>
</evidence>
<dbReference type="SUPFAM" id="SSF48452">
    <property type="entry name" value="TPR-like"/>
    <property type="match status" value="1"/>
</dbReference>
<evidence type="ECO:0000256" key="4">
    <source>
        <dbReference type="ARBA" id="ARBA00023136"/>
    </source>
</evidence>
<evidence type="ECO:0000256" key="5">
    <source>
        <dbReference type="ARBA" id="ARBA00023237"/>
    </source>
</evidence>
<dbReference type="OrthoDB" id="691231at2"/>
<organism evidence="8 9">
    <name type="scientific">Flavihumibacter solisilvae</name>
    <dbReference type="NCBI Taxonomy" id="1349421"/>
    <lineage>
        <taxon>Bacteria</taxon>
        <taxon>Pseudomonadati</taxon>
        <taxon>Bacteroidota</taxon>
        <taxon>Chitinophagia</taxon>
        <taxon>Chitinophagales</taxon>
        <taxon>Chitinophagaceae</taxon>
        <taxon>Flavihumibacter</taxon>
    </lineage>
</organism>
<dbReference type="RefSeq" id="WP_039140619.1">
    <property type="nucleotide sequence ID" value="NZ_JSVC01000015.1"/>
</dbReference>
<dbReference type="PROSITE" id="PS51257">
    <property type="entry name" value="PROKAR_LIPOPROTEIN"/>
    <property type="match status" value="1"/>
</dbReference>
<comment type="subcellular location">
    <subcellularLocation>
        <location evidence="1">Cell outer membrane</location>
    </subcellularLocation>
</comment>
<proteinExistence type="inferred from homology"/>
<dbReference type="Pfam" id="PF14322">
    <property type="entry name" value="SusD-like_3"/>
    <property type="match status" value="1"/>
</dbReference>
<feature type="domain" description="SusD-like N-terminal" evidence="7">
    <location>
        <begin position="73"/>
        <end position="228"/>
    </location>
</feature>
<evidence type="ECO:0000256" key="3">
    <source>
        <dbReference type="ARBA" id="ARBA00022729"/>
    </source>
</evidence>
<dbReference type="Pfam" id="PF07980">
    <property type="entry name" value="SusD_RagB"/>
    <property type="match status" value="1"/>
</dbReference>
<evidence type="ECO:0000259" key="6">
    <source>
        <dbReference type="Pfam" id="PF07980"/>
    </source>
</evidence>
<name>A0A0C1L253_9BACT</name>
<evidence type="ECO:0000313" key="8">
    <source>
        <dbReference type="EMBL" id="KIC94062.1"/>
    </source>
</evidence>
<evidence type="ECO:0000256" key="2">
    <source>
        <dbReference type="ARBA" id="ARBA00006275"/>
    </source>
</evidence>
<dbReference type="EMBL" id="JSVC01000015">
    <property type="protein sequence ID" value="KIC94062.1"/>
    <property type="molecule type" value="Genomic_DNA"/>
</dbReference>
<dbReference type="AlphaFoldDB" id="A0A0C1L253"/>